<feature type="region of interest" description="Disordered" evidence="8">
    <location>
        <begin position="87"/>
        <end position="119"/>
    </location>
</feature>
<evidence type="ECO:0000259" key="9">
    <source>
        <dbReference type="SMART" id="SM01367"/>
    </source>
</evidence>
<evidence type="ECO:0000256" key="2">
    <source>
        <dbReference type="ARBA" id="ARBA00009475"/>
    </source>
</evidence>
<evidence type="ECO:0000256" key="7">
    <source>
        <dbReference type="ARBA" id="ARBA00023306"/>
    </source>
</evidence>
<evidence type="ECO:0000256" key="6">
    <source>
        <dbReference type="ARBA" id="ARBA00023242"/>
    </source>
</evidence>
<evidence type="ECO:0000256" key="4">
    <source>
        <dbReference type="ARBA" id="ARBA00023015"/>
    </source>
</evidence>
<dbReference type="InterPro" id="IPR002719">
    <property type="entry name" value="RB_B"/>
</dbReference>
<dbReference type="GO" id="GO:0006357">
    <property type="term" value="P:regulation of transcription by RNA polymerase II"/>
    <property type="evidence" value="ECO:0007669"/>
    <property type="project" value="InterPro"/>
</dbReference>
<feature type="region of interest" description="Disordered" evidence="8">
    <location>
        <begin position="902"/>
        <end position="1027"/>
    </location>
</feature>
<dbReference type="Gene3D" id="1.10.472.10">
    <property type="entry name" value="Cyclin-like"/>
    <property type="match status" value="2"/>
</dbReference>
<dbReference type="GO" id="GO:0000977">
    <property type="term" value="F:RNA polymerase II transcription regulatory region sequence-specific DNA binding"/>
    <property type="evidence" value="ECO:0007669"/>
    <property type="project" value="TreeGrafter"/>
</dbReference>
<dbReference type="InterPro" id="IPR028309">
    <property type="entry name" value="RB_fam"/>
</dbReference>
<feature type="region of interest" description="Disordered" evidence="8">
    <location>
        <begin position="1183"/>
        <end position="1205"/>
    </location>
</feature>
<dbReference type="SMART" id="SM01367">
    <property type="entry name" value="DUF3452"/>
    <property type="match status" value="1"/>
</dbReference>
<evidence type="ECO:0000313" key="12">
    <source>
        <dbReference type="Proteomes" id="UP000001876"/>
    </source>
</evidence>
<evidence type="ECO:0000256" key="3">
    <source>
        <dbReference type="ARBA" id="ARBA00022491"/>
    </source>
</evidence>
<feature type="domain" description="Retinoblastoma-associated protein N-terminal" evidence="9">
    <location>
        <begin position="111"/>
        <end position="292"/>
    </location>
</feature>
<dbReference type="PANTHER" id="PTHR13742:SF17">
    <property type="entry name" value="RE32990P-RELATED"/>
    <property type="match status" value="1"/>
</dbReference>
<dbReference type="OMA" id="CREEVFW"/>
<dbReference type="GeneID" id="9688889"/>
<dbReference type="GO" id="GO:0005634">
    <property type="term" value="C:nucleus"/>
    <property type="evidence" value="ECO:0007669"/>
    <property type="project" value="UniProtKB-SubCell"/>
</dbReference>
<name>C1N5Z8_MICPC</name>
<dbReference type="STRING" id="564608.C1N5Z8"/>
<evidence type="ECO:0000313" key="11">
    <source>
        <dbReference type="EMBL" id="EEH52586.1"/>
    </source>
</evidence>
<dbReference type="SMART" id="SM01368">
    <property type="entry name" value="RB_A"/>
    <property type="match status" value="1"/>
</dbReference>
<accession>C1N5Z8</accession>
<dbReference type="KEGG" id="mpp:MICPUCDRAFT_48829"/>
<dbReference type="PANTHER" id="PTHR13742">
    <property type="entry name" value="RETINOBLASTOMA-ASSOCIATED PROTEIN RB -RELATED"/>
    <property type="match status" value="1"/>
</dbReference>
<dbReference type="GO" id="GO:2000134">
    <property type="term" value="P:negative regulation of G1/S transition of mitotic cell cycle"/>
    <property type="evidence" value="ECO:0007669"/>
    <property type="project" value="TreeGrafter"/>
</dbReference>
<sequence>MRAPADAERAASVGHRETFDVDAFATACASALGFDADAVEDAVEILMECAPTLVEKNVVAIDASFRPNEWHACAAFVAAGVRRAADEADGGSAKKNASTRGAKKPPPSSPSSIEEDASKRSLTRVLTTFDVNCVDFFRALRKFMMANATALHARVKRSSSAGAKGTSASASKSPRSAKSSSPMGSPMGSPNAKNARGVDGASNPAGEGLNQLEADLSVSELRTSFAFTRVVAQKYKLFLDLHFDRAAPGGADLARLGWSLFLAAKHAMLPKFPDLYSLYHLLVVVQAFVLVNAPPRLLRTSLVNMVSMSEKDADGKLDALASLSVSSKTKIDQLRDMLKDFERDVVQGEAFAADFARLSAANSAASPGRAPGMKRSPARGAATAATAAAAATVKLLKPSPPASMSASGPSRFLGLIPDTHAKGDDAAVQALKTAAAAAKATYERAATELGHLSLDEQLYLANDADEESAATKVLGDTSKAPKTGGSGGVAATPGPGGVVAATPWRGAGAVSSLLGPSPMRLGAGVGATPFRGGAGGGGGGGGSIPGGGASGLGGIGGVPGGRISGPGAVPFTPISEAMASASWLHGVVSPRKRLNASGADAHDPVVRLSRFVSVDVAKKLMASVTVLAGKTSAALREDAFLVAVNGVAAARAVVTASPGDATAATNASLDSLVKRRQEEAVKVFAYFMVRILENEHKRNAHVAGGKRRAVDEAKKAATTAAATVAAGGAPSSRGAHSKSLQKSKDDLHDAHGSVADIAALAAEQSPPDTPAGLIIVPDPTPTQKLAFESLLGSSRFVRSVLSCAAEVVVASYKTATLKFPAIPTLLGLDAFDVSNVIEPFVRADATMPREIKKHFNAIEEKIMEHMAWRRGSTLLSFMIAAETGAPAPRPAAAALAAVSKQSGATERGSMASKSPASGGVKRERSESFSVAAVAEEAEDDDGGGGGGAAAADDARASPPRLSNPDAINAFSTPLRGATTPARPSLRSIKPRDASGATTVVTISGPGALDRDKPLPTKFTREKPPGAAGDVTARNSLRIFFAKVMRLSARRLADLCDRLSLPSSLTQQAYSLVEHALYDNTSLLYNRHLDQIILCAVYGTCKVNKDGALKGKTVPFRDIIYHYQKQPQCREEVFWTVVMSQSDPELEVITQGDIIAFYNKVFVPAVKQFLLSLKPQARVSCHETQETAGADAATSPPASSAQLPVGLQSPRKQLTAVGTGPAGVINRNVYVSPMRGGAAARADLHAGGSVGPSPSPGGVPYVGAPGTPLPLGAMTPGSKSLFAFVGESTHAYASPAQDLAFINQRVAAAAAADAGAGGVASVAEAAEAARAAPPAAVGQTRRAPTFDEADDGRPPKAARR</sequence>
<feature type="compositionally biased region" description="Low complexity" evidence="8">
    <location>
        <begin position="158"/>
        <end position="190"/>
    </location>
</feature>
<dbReference type="EMBL" id="GG663748">
    <property type="protein sequence ID" value="EEH52586.1"/>
    <property type="molecule type" value="Genomic_DNA"/>
</dbReference>
<dbReference type="GO" id="GO:0000785">
    <property type="term" value="C:chromatin"/>
    <property type="evidence" value="ECO:0007669"/>
    <property type="project" value="TreeGrafter"/>
</dbReference>
<dbReference type="Proteomes" id="UP000001876">
    <property type="component" value="Unassembled WGS sequence"/>
</dbReference>
<feature type="compositionally biased region" description="Low complexity" evidence="8">
    <location>
        <begin position="1186"/>
        <end position="1200"/>
    </location>
</feature>
<feature type="domain" description="Retinoblastoma-associated protein A-box" evidence="10">
    <location>
        <begin position="572"/>
        <end position="878"/>
    </location>
</feature>
<evidence type="ECO:0000259" key="10">
    <source>
        <dbReference type="SMART" id="SM01368"/>
    </source>
</evidence>
<protein>
    <submittedName>
        <fullName evidence="11">Retinoblastoma protein</fullName>
    </submittedName>
</protein>
<keyword evidence="4" id="KW-0805">Transcription regulation</keyword>
<proteinExistence type="inferred from homology"/>
<dbReference type="InterPro" id="IPR024599">
    <property type="entry name" value="RB_N"/>
</dbReference>
<organism evidence="12">
    <name type="scientific">Micromonas pusilla (strain CCMP1545)</name>
    <name type="common">Picoplanktonic green alga</name>
    <dbReference type="NCBI Taxonomy" id="564608"/>
    <lineage>
        <taxon>Eukaryota</taxon>
        <taxon>Viridiplantae</taxon>
        <taxon>Chlorophyta</taxon>
        <taxon>Mamiellophyceae</taxon>
        <taxon>Mamiellales</taxon>
        <taxon>Mamiellaceae</taxon>
        <taxon>Micromonas</taxon>
    </lineage>
</organism>
<evidence type="ECO:0000256" key="5">
    <source>
        <dbReference type="ARBA" id="ARBA00023163"/>
    </source>
</evidence>
<dbReference type="GO" id="GO:0030154">
    <property type="term" value="P:cell differentiation"/>
    <property type="evidence" value="ECO:0007669"/>
    <property type="project" value="TreeGrafter"/>
</dbReference>
<keyword evidence="6" id="KW-0539">Nucleus</keyword>
<feature type="region of interest" description="Disordered" evidence="8">
    <location>
        <begin position="723"/>
        <end position="746"/>
    </location>
</feature>
<feature type="compositionally biased region" description="Basic and acidic residues" evidence="8">
    <location>
        <begin position="1008"/>
        <end position="1023"/>
    </location>
</feature>
<evidence type="ECO:0000256" key="8">
    <source>
        <dbReference type="SAM" id="MobiDB-lite"/>
    </source>
</evidence>
<dbReference type="OrthoDB" id="844594at2759"/>
<dbReference type="GO" id="GO:0005667">
    <property type="term" value="C:transcription regulator complex"/>
    <property type="evidence" value="ECO:0007669"/>
    <property type="project" value="TreeGrafter"/>
</dbReference>
<dbReference type="RefSeq" id="XP_003063450.1">
    <property type="nucleotide sequence ID" value="XM_003063404.1"/>
</dbReference>
<feature type="region of interest" description="Disordered" evidence="8">
    <location>
        <begin position="154"/>
        <end position="206"/>
    </location>
</feature>
<keyword evidence="12" id="KW-1185">Reference proteome</keyword>
<comment type="similarity">
    <text evidence="2">Belongs to the retinoblastoma protein (RB) family.</text>
</comment>
<reference evidence="11 12" key="1">
    <citation type="journal article" date="2009" name="Science">
        <title>Green evolution and dynamic adaptations revealed by genomes of the marine picoeukaryotes Micromonas.</title>
        <authorList>
            <person name="Worden A.Z."/>
            <person name="Lee J.H."/>
            <person name="Mock T."/>
            <person name="Rouze P."/>
            <person name="Simmons M.P."/>
            <person name="Aerts A.L."/>
            <person name="Allen A.E."/>
            <person name="Cuvelier M.L."/>
            <person name="Derelle E."/>
            <person name="Everett M.V."/>
            <person name="Foulon E."/>
            <person name="Grimwood J."/>
            <person name="Gundlach H."/>
            <person name="Henrissat B."/>
            <person name="Napoli C."/>
            <person name="McDonald S.M."/>
            <person name="Parker M.S."/>
            <person name="Rombauts S."/>
            <person name="Salamov A."/>
            <person name="Von Dassow P."/>
            <person name="Badger J.H."/>
            <person name="Coutinho P.M."/>
            <person name="Demir E."/>
            <person name="Dubchak I."/>
            <person name="Gentemann C."/>
            <person name="Eikrem W."/>
            <person name="Gready J.E."/>
            <person name="John U."/>
            <person name="Lanier W."/>
            <person name="Lindquist E.A."/>
            <person name="Lucas S."/>
            <person name="Mayer K.F."/>
            <person name="Moreau H."/>
            <person name="Not F."/>
            <person name="Otillar R."/>
            <person name="Panaud O."/>
            <person name="Pangilinan J."/>
            <person name="Paulsen I."/>
            <person name="Piegu B."/>
            <person name="Poliakov A."/>
            <person name="Robbens S."/>
            <person name="Schmutz J."/>
            <person name="Toulza E."/>
            <person name="Wyss T."/>
            <person name="Zelensky A."/>
            <person name="Zhou K."/>
            <person name="Armbrust E.V."/>
            <person name="Bhattacharya D."/>
            <person name="Goodenough U.W."/>
            <person name="Van de Peer Y."/>
            <person name="Grigoriev I.V."/>
        </authorList>
    </citation>
    <scope>NUCLEOTIDE SEQUENCE [LARGE SCALE GENOMIC DNA]</scope>
    <source>
        <strain evidence="11 12">CCMP1545</strain>
    </source>
</reference>
<dbReference type="SUPFAM" id="SSF47954">
    <property type="entry name" value="Cyclin-like"/>
    <property type="match status" value="2"/>
</dbReference>
<dbReference type="Pfam" id="PF01857">
    <property type="entry name" value="RB_B"/>
    <property type="match status" value="1"/>
</dbReference>
<dbReference type="Gene3D" id="1.10.472.140">
    <property type="match status" value="1"/>
</dbReference>
<feature type="region of interest" description="Disordered" evidence="8">
    <location>
        <begin position="1321"/>
        <end position="1359"/>
    </location>
</feature>
<dbReference type="Pfam" id="PF01858">
    <property type="entry name" value="RB_A"/>
    <property type="match status" value="1"/>
</dbReference>
<evidence type="ECO:0000256" key="1">
    <source>
        <dbReference type="ARBA" id="ARBA00004123"/>
    </source>
</evidence>
<comment type="subcellular location">
    <subcellularLocation>
        <location evidence="1">Nucleus</location>
    </subcellularLocation>
</comment>
<feature type="region of interest" description="Disordered" evidence="8">
    <location>
        <begin position="470"/>
        <end position="494"/>
    </location>
</feature>
<gene>
    <name evidence="11" type="ORF">MICPUCDRAFT_48829</name>
</gene>
<keyword evidence="3" id="KW-0678">Repressor</keyword>
<dbReference type="eggNOG" id="KOG1010">
    <property type="taxonomic scope" value="Eukaryota"/>
</dbReference>
<keyword evidence="5" id="KW-0804">Transcription</keyword>
<dbReference type="InterPro" id="IPR002720">
    <property type="entry name" value="RB_A"/>
</dbReference>
<dbReference type="InterPro" id="IPR036915">
    <property type="entry name" value="Cyclin-like_sf"/>
</dbReference>
<keyword evidence="7" id="KW-0131">Cell cycle</keyword>
<feature type="compositionally biased region" description="Low complexity" evidence="8">
    <location>
        <begin position="1321"/>
        <end position="1337"/>
    </location>
</feature>